<dbReference type="InterPro" id="IPR010512">
    <property type="entry name" value="DUF1091"/>
</dbReference>
<evidence type="ECO:0000313" key="1">
    <source>
        <dbReference type="EMBL" id="KAJ6633720.1"/>
    </source>
</evidence>
<dbReference type="EMBL" id="WJQU01001781">
    <property type="protein sequence ID" value="KAJ6633720.1"/>
    <property type="molecule type" value="Genomic_DNA"/>
</dbReference>
<comment type="caution">
    <text evidence="1">The sequence shown here is derived from an EMBL/GenBank/DDBJ whole genome shotgun (WGS) entry which is preliminary data.</text>
</comment>
<dbReference type="PANTHER" id="PTHR20898">
    <property type="entry name" value="DAEDALUS ON 3-RELATED-RELATED"/>
    <property type="match status" value="1"/>
</dbReference>
<dbReference type="Pfam" id="PF06477">
    <property type="entry name" value="DUF1091"/>
    <property type="match status" value="1"/>
</dbReference>
<evidence type="ECO:0000313" key="2">
    <source>
        <dbReference type="Proteomes" id="UP001151699"/>
    </source>
</evidence>
<keyword evidence="2" id="KW-1185">Reference proteome</keyword>
<accession>A0A9Q0ML94</accession>
<dbReference type="AlphaFoldDB" id="A0A9Q0ML94"/>
<dbReference type="OrthoDB" id="7786537at2759"/>
<name>A0A9Q0ML94_9DIPT</name>
<dbReference type="Proteomes" id="UP001151699">
    <property type="component" value="Unassembled WGS sequence"/>
</dbReference>
<proteinExistence type="predicted"/>
<gene>
    <name evidence="1" type="ORF">Bhyg_16025</name>
</gene>
<organism evidence="1 2">
    <name type="scientific">Pseudolycoriella hygida</name>
    <dbReference type="NCBI Taxonomy" id="35572"/>
    <lineage>
        <taxon>Eukaryota</taxon>
        <taxon>Metazoa</taxon>
        <taxon>Ecdysozoa</taxon>
        <taxon>Arthropoda</taxon>
        <taxon>Hexapoda</taxon>
        <taxon>Insecta</taxon>
        <taxon>Pterygota</taxon>
        <taxon>Neoptera</taxon>
        <taxon>Endopterygota</taxon>
        <taxon>Diptera</taxon>
        <taxon>Nematocera</taxon>
        <taxon>Sciaroidea</taxon>
        <taxon>Sciaridae</taxon>
        <taxon>Pseudolycoriella</taxon>
    </lineage>
</organism>
<reference evidence="1" key="1">
    <citation type="submission" date="2022-07" db="EMBL/GenBank/DDBJ databases">
        <authorList>
            <person name="Trinca V."/>
            <person name="Uliana J.V.C."/>
            <person name="Torres T.T."/>
            <person name="Ward R.J."/>
            <person name="Monesi N."/>
        </authorList>
    </citation>
    <scope>NUCLEOTIDE SEQUENCE</scope>
    <source>
        <strain evidence="1">HSMRA1968</strain>
        <tissue evidence="1">Whole embryos</tissue>
    </source>
</reference>
<protein>
    <submittedName>
        <fullName evidence="1">Uncharacterized protein</fullName>
    </submittedName>
</protein>
<sequence>MKLFTQVIVDFETNPKEYGLQFMNKTFDTCRFYNSKRFEPFLQILYNVALENESVLLPRRCPVKTGVYYVVNASIETDKIPPFSPTTKGARLDIKYFVMEKQERMKPILMLKFYFKLQKK</sequence>
<dbReference type="PANTHER" id="PTHR20898:SF1">
    <property type="entry name" value="MD-2-RELATED LIPID-RECOGNITION DOMAIN-CONTAINING PROTEIN"/>
    <property type="match status" value="1"/>
</dbReference>